<organism evidence="6 7">
    <name type="scientific">Lentzea indica</name>
    <dbReference type="NCBI Taxonomy" id="2604800"/>
    <lineage>
        <taxon>Bacteria</taxon>
        <taxon>Bacillati</taxon>
        <taxon>Actinomycetota</taxon>
        <taxon>Actinomycetes</taxon>
        <taxon>Pseudonocardiales</taxon>
        <taxon>Pseudonocardiaceae</taxon>
        <taxon>Lentzea</taxon>
    </lineage>
</organism>
<dbReference type="Gene3D" id="3.40.50.200">
    <property type="entry name" value="Peptidase S8/S53 domain"/>
    <property type="match status" value="1"/>
</dbReference>
<protein>
    <submittedName>
        <fullName evidence="6">S8 family serine peptidase</fullName>
    </submittedName>
</protein>
<reference evidence="6 7" key="1">
    <citation type="submission" date="2019-08" db="EMBL/GenBank/DDBJ databases">
        <title>Lentzea from Indian Himalayas.</title>
        <authorList>
            <person name="Mandal S."/>
            <person name="Mallick Gupta A."/>
            <person name="Maiti P.K."/>
            <person name="Sarkar J."/>
            <person name="Mandal S."/>
        </authorList>
    </citation>
    <scope>NUCLEOTIDE SEQUENCE [LARGE SCALE GENOMIC DNA]</scope>
    <source>
        <strain evidence="6 7">PSKA42</strain>
    </source>
</reference>
<dbReference type="Proteomes" id="UP001515943">
    <property type="component" value="Unassembled WGS sequence"/>
</dbReference>
<dbReference type="PROSITE" id="PS00138">
    <property type="entry name" value="SUBTILASE_SER"/>
    <property type="match status" value="1"/>
</dbReference>
<feature type="domain" description="Peptidase S8/S53" evidence="5">
    <location>
        <begin position="1"/>
        <end position="50"/>
    </location>
</feature>
<comment type="caution">
    <text evidence="6">The sequence shown here is derived from an EMBL/GenBank/DDBJ whole genome shotgun (WGS) entry which is preliminary data.</text>
</comment>
<dbReference type="InterPro" id="IPR000209">
    <property type="entry name" value="Peptidase_S8/S53_dom"/>
</dbReference>
<dbReference type="RefSeq" id="WP_167972001.1">
    <property type="nucleotide sequence ID" value="NZ_VSRL01000021.1"/>
</dbReference>
<accession>A0ABX1FD78</accession>
<keyword evidence="1" id="KW-0645">Protease</keyword>
<evidence type="ECO:0000256" key="1">
    <source>
        <dbReference type="ARBA" id="ARBA00022670"/>
    </source>
</evidence>
<dbReference type="InterPro" id="IPR036852">
    <property type="entry name" value="Peptidase_S8/S53_dom_sf"/>
</dbReference>
<evidence type="ECO:0000259" key="5">
    <source>
        <dbReference type="Pfam" id="PF00082"/>
    </source>
</evidence>
<dbReference type="Pfam" id="PF00082">
    <property type="entry name" value="Peptidase_S8"/>
    <property type="match status" value="1"/>
</dbReference>
<dbReference type="InterPro" id="IPR023828">
    <property type="entry name" value="Peptidase_S8_Ser-AS"/>
</dbReference>
<dbReference type="PROSITE" id="PS51892">
    <property type="entry name" value="SUBTILASE"/>
    <property type="match status" value="1"/>
</dbReference>
<sequence>MSGTSFSGPAVAGVVALMLERNPGLSNADAQTDPASWGPGELERRLEASATPLAPGSVTVTHRTGEPLVETRGADAIGHGWVFANDAVTAAG</sequence>
<evidence type="ECO:0000256" key="4">
    <source>
        <dbReference type="PROSITE-ProRule" id="PRU01240"/>
    </source>
</evidence>
<keyword evidence="3" id="KW-0720">Serine protease</keyword>
<evidence type="ECO:0000313" key="6">
    <source>
        <dbReference type="EMBL" id="NKE56874.1"/>
    </source>
</evidence>
<dbReference type="EMBL" id="VSRL01000021">
    <property type="protein sequence ID" value="NKE56874.1"/>
    <property type="molecule type" value="Genomic_DNA"/>
</dbReference>
<gene>
    <name evidence="6" type="ORF">FXN61_08485</name>
</gene>
<keyword evidence="7" id="KW-1185">Reference proteome</keyword>
<comment type="caution">
    <text evidence="4">Lacks conserved residue(s) required for the propagation of feature annotation.</text>
</comment>
<dbReference type="SUPFAM" id="SSF52743">
    <property type="entry name" value="Subtilisin-like"/>
    <property type="match status" value="1"/>
</dbReference>
<keyword evidence="2" id="KW-0378">Hydrolase</keyword>
<evidence type="ECO:0000256" key="3">
    <source>
        <dbReference type="ARBA" id="ARBA00022825"/>
    </source>
</evidence>
<proteinExistence type="inferred from homology"/>
<evidence type="ECO:0000256" key="2">
    <source>
        <dbReference type="ARBA" id="ARBA00022801"/>
    </source>
</evidence>
<evidence type="ECO:0000313" key="7">
    <source>
        <dbReference type="Proteomes" id="UP001515943"/>
    </source>
</evidence>
<comment type="similarity">
    <text evidence="4">Belongs to the peptidase S8 family.</text>
</comment>
<name>A0ABX1FD78_9PSEU</name>